<dbReference type="Gene3D" id="1.10.287.470">
    <property type="entry name" value="Helix hairpin bin"/>
    <property type="match status" value="1"/>
</dbReference>
<dbReference type="OrthoDB" id="9783047at2"/>
<dbReference type="GO" id="GO:0015562">
    <property type="term" value="F:efflux transmembrane transporter activity"/>
    <property type="evidence" value="ECO:0007669"/>
    <property type="project" value="TreeGrafter"/>
</dbReference>
<evidence type="ECO:0000256" key="4">
    <source>
        <dbReference type="ARBA" id="ARBA00022475"/>
    </source>
</evidence>
<feature type="domain" description="Multidrug resistance protein MdtA-like beta-barrel" evidence="11">
    <location>
        <begin position="251"/>
        <end position="331"/>
    </location>
</feature>
<dbReference type="InterPro" id="IPR058627">
    <property type="entry name" value="MdtA-like_C"/>
</dbReference>
<dbReference type="InterPro" id="IPR058625">
    <property type="entry name" value="MdtA-like_BSH"/>
</dbReference>
<dbReference type="RefSeq" id="WP_013900974.1">
    <property type="nucleotide sequence ID" value="NC_015677.1"/>
</dbReference>
<gene>
    <name evidence="13" type="ordered locus">Rta_16500</name>
</gene>
<feature type="domain" description="Multidrug resistance protein MdtA-like C-terminal permuted SH3" evidence="12">
    <location>
        <begin position="337"/>
        <end position="397"/>
    </location>
</feature>
<feature type="region of interest" description="Disordered" evidence="7">
    <location>
        <begin position="404"/>
        <end position="435"/>
    </location>
</feature>
<feature type="region of interest" description="Disordered" evidence="7">
    <location>
        <begin position="1"/>
        <end position="28"/>
    </location>
</feature>
<dbReference type="InterPro" id="IPR058624">
    <property type="entry name" value="MdtA-like_HH"/>
</dbReference>
<organism evidence="13 14">
    <name type="scientific">Ramlibacter tataouinensis (strain ATCC BAA-407 / DSM 14655 / LMG 21543 / TTB310)</name>
    <dbReference type="NCBI Taxonomy" id="365046"/>
    <lineage>
        <taxon>Bacteria</taxon>
        <taxon>Pseudomonadati</taxon>
        <taxon>Pseudomonadota</taxon>
        <taxon>Betaproteobacteria</taxon>
        <taxon>Burkholderiales</taxon>
        <taxon>Comamonadaceae</taxon>
        <taxon>Ramlibacter</taxon>
    </lineage>
</organism>
<feature type="domain" description="Multidrug resistance protein MdtA-like barrel-sandwich hybrid" evidence="10">
    <location>
        <begin position="105"/>
        <end position="247"/>
    </location>
</feature>
<keyword evidence="8" id="KW-0812">Transmembrane</keyword>
<evidence type="ECO:0000256" key="6">
    <source>
        <dbReference type="ARBA" id="ARBA00023136"/>
    </source>
</evidence>
<dbReference type="Gene3D" id="2.40.30.170">
    <property type="match status" value="1"/>
</dbReference>
<keyword evidence="8" id="KW-1133">Transmembrane helix</keyword>
<reference evidence="14" key="1">
    <citation type="submission" date="2006-01" db="EMBL/GenBank/DDBJ databases">
        <title>Genome of the cyst-dividing bacterium Ramlibacter tataouinensis.</title>
        <authorList>
            <person name="Barakat M."/>
            <person name="Ortet P."/>
            <person name="De Luca G."/>
            <person name="Jourlin-Castelli C."/>
            <person name="Ansaldi M."/>
            <person name="Py B."/>
            <person name="Fichant G."/>
            <person name="Coutinho P."/>
            <person name="Voulhoux R."/>
            <person name="Bastien O."/>
            <person name="Roy S."/>
            <person name="Marechal E."/>
            <person name="Henrissat B."/>
            <person name="Quentin Y."/>
            <person name="Noirot P."/>
            <person name="Filloux A."/>
            <person name="Mejean V."/>
            <person name="DuBow M."/>
            <person name="Barras F."/>
            <person name="Heulin T."/>
        </authorList>
    </citation>
    <scope>NUCLEOTIDE SEQUENCE [LARGE SCALE GENOMIC DNA]</scope>
    <source>
        <strain evidence="14">ATCC BAA-407 / DSM 14655 / LMG 21543 / TTB310</strain>
    </source>
</reference>
<keyword evidence="14" id="KW-1185">Reference proteome</keyword>
<dbReference type="HOGENOM" id="CLU_018816_2_0_4"/>
<keyword evidence="3" id="KW-0813">Transport</keyword>
<feature type="transmembrane region" description="Helical" evidence="8">
    <location>
        <begin position="34"/>
        <end position="54"/>
    </location>
</feature>
<evidence type="ECO:0000256" key="2">
    <source>
        <dbReference type="ARBA" id="ARBA00009477"/>
    </source>
</evidence>
<comment type="subcellular location">
    <subcellularLocation>
        <location evidence="1">Cell membrane</location>
    </subcellularLocation>
</comment>
<reference evidence="13 14" key="2">
    <citation type="journal article" date="2011" name="PLoS ONE">
        <title>The Cyst-Dividing Bacterium Ramlibacter tataouinensis TTB310 Genome Reveals a Well-Stocked Toolbox for Adaptation to a Desert Environment.</title>
        <authorList>
            <person name="De Luca G."/>
            <person name="Barakat M."/>
            <person name="Ortet P."/>
            <person name="Fochesato S."/>
            <person name="Jourlin-Castelli C."/>
            <person name="Ansaldi M."/>
            <person name="Py B."/>
            <person name="Fichant G."/>
            <person name="Coutinho P.M."/>
            <person name="Voulhoux R."/>
            <person name="Bastien O."/>
            <person name="Marechal E."/>
            <person name="Henrissat B."/>
            <person name="Quentin Y."/>
            <person name="Noirot P."/>
            <person name="Filloux A."/>
            <person name="Mejean V."/>
            <person name="Dubow M.S."/>
            <person name="Barras F."/>
            <person name="Barbe V."/>
            <person name="Weissenbach J."/>
            <person name="Mihalcescu I."/>
            <person name="Vermeglio A."/>
            <person name="Achouak W."/>
            <person name="Heulin T."/>
        </authorList>
    </citation>
    <scope>NUCLEOTIDE SEQUENCE [LARGE SCALE GENOMIC DNA]</scope>
    <source>
        <strain evidence="14">ATCC BAA-407 / DSM 14655 / LMG 21543 / TTB310</strain>
    </source>
</reference>
<proteinExistence type="inferred from homology"/>
<dbReference type="EMBL" id="CP000245">
    <property type="protein sequence ID" value="AEG92742.1"/>
    <property type="molecule type" value="Genomic_DNA"/>
</dbReference>
<evidence type="ECO:0000259" key="11">
    <source>
        <dbReference type="Pfam" id="PF25944"/>
    </source>
</evidence>
<evidence type="ECO:0000256" key="3">
    <source>
        <dbReference type="ARBA" id="ARBA00022448"/>
    </source>
</evidence>
<evidence type="ECO:0000313" key="14">
    <source>
        <dbReference type="Proteomes" id="UP000008385"/>
    </source>
</evidence>
<evidence type="ECO:0000256" key="5">
    <source>
        <dbReference type="ARBA" id="ARBA00022519"/>
    </source>
</evidence>
<sequence>MDPQAPPPPRPDPATRPEPAEGIGSPPRRISRRASLLGSLVALLAVLGIAWLAWSLTHREPAAAGPGGANAARGAPPTTVGVATAERADLPVTLEALGTVVPQATARVRPQVSGVLQQVLYREGQMVRKGELLAVIDPRPFEMALQQATGQRMRDEAQLQAARVTLQRYQTLLAQDSIARQEVDTQAALVKQLEAAVVVDRANEGTARLNLGYARINAPISGRVGLRTVDVGNVVGTSDANGVAVITQMTPIDVEFAVPQDQVPALQANAGRPLPVRALDRTRANVLDTGVFASFDNQIDTQTGTVRAKARFTNPQGQLFPNQFVNVQLQLRIVEGATVVPVAAVRNGANGDYVFLLNPDRTVSIRQVKRGLMTVDKVQITQGLQPGDRVVTEGADRLREGARVMLPGDAPRQPGAAGAGQGAQSRRPGASAPAP</sequence>
<comment type="similarity">
    <text evidence="2">Belongs to the membrane fusion protein (MFP) (TC 8.A.1) family.</text>
</comment>
<accession>F5Y656</accession>
<evidence type="ECO:0000256" key="1">
    <source>
        <dbReference type="ARBA" id="ARBA00004236"/>
    </source>
</evidence>
<dbReference type="KEGG" id="rta:Rta_16500"/>
<keyword evidence="6 8" id="KW-0472">Membrane</keyword>
<dbReference type="Pfam" id="PF25917">
    <property type="entry name" value="BSH_RND"/>
    <property type="match status" value="1"/>
</dbReference>
<evidence type="ECO:0000256" key="8">
    <source>
        <dbReference type="SAM" id="Phobius"/>
    </source>
</evidence>
<dbReference type="Pfam" id="PF25944">
    <property type="entry name" value="Beta-barrel_RND"/>
    <property type="match status" value="1"/>
</dbReference>
<evidence type="ECO:0000313" key="13">
    <source>
        <dbReference type="EMBL" id="AEG92742.1"/>
    </source>
</evidence>
<name>F5Y656_RAMTT</name>
<keyword evidence="5" id="KW-0997">Cell inner membrane</keyword>
<dbReference type="Gene3D" id="2.40.420.20">
    <property type="match status" value="1"/>
</dbReference>
<dbReference type="InterPro" id="IPR058626">
    <property type="entry name" value="MdtA-like_b-barrel"/>
</dbReference>
<feature type="domain" description="Multidrug resistance protein MdtA-like alpha-helical hairpin" evidence="9">
    <location>
        <begin position="145"/>
        <end position="214"/>
    </location>
</feature>
<keyword evidence="4" id="KW-1003">Cell membrane</keyword>
<dbReference type="GO" id="GO:1990281">
    <property type="term" value="C:efflux pump complex"/>
    <property type="evidence" value="ECO:0007669"/>
    <property type="project" value="TreeGrafter"/>
</dbReference>
<protein>
    <submittedName>
        <fullName evidence="13">Candidate periplasmic linker protein</fullName>
    </submittedName>
</protein>
<dbReference type="Pfam" id="PF25876">
    <property type="entry name" value="HH_MFP_RND"/>
    <property type="match status" value="1"/>
</dbReference>
<dbReference type="InterPro" id="IPR006143">
    <property type="entry name" value="RND_pump_MFP"/>
</dbReference>
<dbReference type="AlphaFoldDB" id="F5Y656"/>
<dbReference type="SUPFAM" id="SSF111369">
    <property type="entry name" value="HlyD-like secretion proteins"/>
    <property type="match status" value="1"/>
</dbReference>
<feature type="compositionally biased region" description="Pro residues" evidence="7">
    <location>
        <begin position="1"/>
        <end position="12"/>
    </location>
</feature>
<dbReference type="eggNOG" id="COG0845">
    <property type="taxonomic scope" value="Bacteria"/>
</dbReference>
<dbReference type="NCBIfam" id="TIGR01730">
    <property type="entry name" value="RND_mfp"/>
    <property type="match status" value="1"/>
</dbReference>
<evidence type="ECO:0000259" key="10">
    <source>
        <dbReference type="Pfam" id="PF25917"/>
    </source>
</evidence>
<dbReference type="Pfam" id="PF25967">
    <property type="entry name" value="RND-MFP_C"/>
    <property type="match status" value="1"/>
</dbReference>
<dbReference type="PANTHER" id="PTHR30469">
    <property type="entry name" value="MULTIDRUG RESISTANCE PROTEIN MDTA"/>
    <property type="match status" value="1"/>
</dbReference>
<feature type="compositionally biased region" description="Low complexity" evidence="7">
    <location>
        <begin position="407"/>
        <end position="435"/>
    </location>
</feature>
<evidence type="ECO:0000256" key="7">
    <source>
        <dbReference type="SAM" id="MobiDB-lite"/>
    </source>
</evidence>
<dbReference type="STRING" id="365046.Rta_16500"/>
<dbReference type="Proteomes" id="UP000008385">
    <property type="component" value="Chromosome"/>
</dbReference>
<dbReference type="PATRIC" id="fig|365046.3.peg.1683"/>
<dbReference type="Gene3D" id="2.40.50.100">
    <property type="match status" value="1"/>
</dbReference>
<evidence type="ECO:0000259" key="12">
    <source>
        <dbReference type="Pfam" id="PF25967"/>
    </source>
</evidence>
<evidence type="ECO:0000259" key="9">
    <source>
        <dbReference type="Pfam" id="PF25876"/>
    </source>
</evidence>
<dbReference type="PANTHER" id="PTHR30469:SF12">
    <property type="entry name" value="MULTIDRUG RESISTANCE PROTEIN MDTA"/>
    <property type="match status" value="1"/>
</dbReference>